<sequence length="137" mass="15881">MRKTPKRRRSIKTDLSASKRCSRGRKFKTTAYEQQIPHARSLAWQHNHTTPSRDQISPRNKTLALTRFQRSSLTSTQKLLMSSNLTEQLHARYTKPDFSPTNAITLQLSLIRTAITKTQRLLYFSRQNTHAKGKTDL</sequence>
<protein>
    <submittedName>
        <fullName evidence="1">Uncharacterized protein</fullName>
    </submittedName>
</protein>
<organism evidence="1 2">
    <name type="scientific">Dorcoceras hygrometricum</name>
    <dbReference type="NCBI Taxonomy" id="472368"/>
    <lineage>
        <taxon>Eukaryota</taxon>
        <taxon>Viridiplantae</taxon>
        <taxon>Streptophyta</taxon>
        <taxon>Embryophyta</taxon>
        <taxon>Tracheophyta</taxon>
        <taxon>Spermatophyta</taxon>
        <taxon>Magnoliopsida</taxon>
        <taxon>eudicotyledons</taxon>
        <taxon>Gunneridae</taxon>
        <taxon>Pentapetalae</taxon>
        <taxon>asterids</taxon>
        <taxon>lamiids</taxon>
        <taxon>Lamiales</taxon>
        <taxon>Gesneriaceae</taxon>
        <taxon>Didymocarpoideae</taxon>
        <taxon>Trichosporeae</taxon>
        <taxon>Loxocarpinae</taxon>
        <taxon>Dorcoceras</taxon>
    </lineage>
</organism>
<evidence type="ECO:0000313" key="2">
    <source>
        <dbReference type="Proteomes" id="UP000250235"/>
    </source>
</evidence>
<accession>A0A2Z7BCA9</accession>
<proteinExistence type="predicted"/>
<evidence type="ECO:0000313" key="1">
    <source>
        <dbReference type="EMBL" id="KZV29434.1"/>
    </source>
</evidence>
<dbReference type="AlphaFoldDB" id="A0A2Z7BCA9"/>
<reference evidence="1 2" key="1">
    <citation type="journal article" date="2015" name="Proc. Natl. Acad. Sci. U.S.A.">
        <title>The resurrection genome of Boea hygrometrica: A blueprint for survival of dehydration.</title>
        <authorList>
            <person name="Xiao L."/>
            <person name="Yang G."/>
            <person name="Zhang L."/>
            <person name="Yang X."/>
            <person name="Zhao S."/>
            <person name="Ji Z."/>
            <person name="Zhou Q."/>
            <person name="Hu M."/>
            <person name="Wang Y."/>
            <person name="Chen M."/>
            <person name="Xu Y."/>
            <person name="Jin H."/>
            <person name="Xiao X."/>
            <person name="Hu G."/>
            <person name="Bao F."/>
            <person name="Hu Y."/>
            <person name="Wan P."/>
            <person name="Li L."/>
            <person name="Deng X."/>
            <person name="Kuang T."/>
            <person name="Xiang C."/>
            <person name="Zhu J.K."/>
            <person name="Oliver M.J."/>
            <person name="He Y."/>
        </authorList>
    </citation>
    <scope>NUCLEOTIDE SEQUENCE [LARGE SCALE GENOMIC DNA]</scope>
    <source>
        <strain evidence="2">cv. XS01</strain>
    </source>
</reference>
<keyword evidence="2" id="KW-1185">Reference proteome</keyword>
<dbReference type="EMBL" id="KV009373">
    <property type="protein sequence ID" value="KZV29434.1"/>
    <property type="molecule type" value="Genomic_DNA"/>
</dbReference>
<dbReference type="Proteomes" id="UP000250235">
    <property type="component" value="Unassembled WGS sequence"/>
</dbReference>
<name>A0A2Z7BCA9_9LAMI</name>
<gene>
    <name evidence="1" type="ORF">F511_15879</name>
</gene>